<evidence type="ECO:0000256" key="5">
    <source>
        <dbReference type="ARBA" id="ARBA00022737"/>
    </source>
</evidence>
<dbReference type="KEGG" id="ble:BleG1_1829"/>
<dbReference type="HOGENOM" id="CLU_015237_4_0_9"/>
<feature type="domain" description="CBS" evidence="12">
    <location>
        <begin position="223"/>
        <end position="285"/>
    </location>
</feature>
<keyword evidence="5" id="KW-0677">Repeat</keyword>
<dbReference type="eggNOG" id="COG1253">
    <property type="taxonomic scope" value="Bacteria"/>
</dbReference>
<dbReference type="FunFam" id="3.10.580.10:FF:000002">
    <property type="entry name" value="Magnesium/cobalt efflux protein CorC"/>
    <property type="match status" value="1"/>
</dbReference>
<feature type="transmembrane region" description="Helical" evidence="11">
    <location>
        <begin position="100"/>
        <end position="125"/>
    </location>
</feature>
<dbReference type="Pfam" id="PF03471">
    <property type="entry name" value="CorC_HlyC"/>
    <property type="match status" value="1"/>
</dbReference>
<evidence type="ECO:0000256" key="6">
    <source>
        <dbReference type="ARBA" id="ARBA00022989"/>
    </source>
</evidence>
<keyword evidence="3" id="KW-1003">Cell membrane</keyword>
<evidence type="ECO:0000313" key="14">
    <source>
        <dbReference type="EMBL" id="AIC94407.1"/>
    </source>
</evidence>
<evidence type="ECO:0000313" key="15">
    <source>
        <dbReference type="Proteomes" id="UP000027142"/>
    </source>
</evidence>
<dbReference type="InterPro" id="IPR002550">
    <property type="entry name" value="CNNM"/>
</dbReference>
<dbReference type="InterPro" id="IPR016169">
    <property type="entry name" value="FAD-bd_PCMH_sub2"/>
</dbReference>
<dbReference type="OrthoDB" id="9798188at2"/>
<gene>
    <name evidence="14" type="ORF">BleG1_1829</name>
</gene>
<dbReference type="PATRIC" id="fig|1246626.3.peg.1824"/>
<dbReference type="SMART" id="SM01091">
    <property type="entry name" value="CorC_HlyC"/>
    <property type="match status" value="1"/>
</dbReference>
<dbReference type="GO" id="GO:0005886">
    <property type="term" value="C:plasma membrane"/>
    <property type="evidence" value="ECO:0007669"/>
    <property type="project" value="UniProtKB-SubCell"/>
</dbReference>
<proteinExistence type="inferred from homology"/>
<dbReference type="Pfam" id="PF00571">
    <property type="entry name" value="CBS"/>
    <property type="match status" value="2"/>
</dbReference>
<evidence type="ECO:0000256" key="2">
    <source>
        <dbReference type="ARBA" id="ARBA00006337"/>
    </source>
</evidence>
<keyword evidence="8 10" id="KW-0472">Membrane</keyword>
<sequence length="431" mass="48828">MDISTVINLLGVALLIILTAFFVASEFAIVKVRSTQLEPHIEGGSKRALAAKKVTSNLDEYLSACQLGITITALGIGRLAEPTFERMLHPIIGELSTNEAFVTTLSIFVSFAFATFLHVVIGELAPKTIAIQKAEQVTLFIGQPLVWFYRLLYPFIWVLNGSARLLIKVLGFKPMSEHEVHHSEEELRLILSDSLKSGEINQSEFNYVSKVFEFDERIAKEIMVPRTEMVTISLDYTDEDVLSLIKNHSFTRYPVISEDKDSIVGVLNVRDFLSSLLSKEERNQLGEIVYPVITVFETVRIRDILIEMQQKHIHMAILFDEYGGTAGLVTLEDILEEIVGDIRDEYDVDEPNVIEEIEPNHYRIQGQTPIHDVNQELALDLESNDAETIAGWLYEQQYDLAEGDEIPYNGYTFIIRHLNGNQLHEVDILKT</sequence>
<dbReference type="Gene3D" id="3.30.465.10">
    <property type="match status" value="1"/>
</dbReference>
<name>A0A060LW35_9BACI</name>
<dbReference type="GO" id="GO:0050660">
    <property type="term" value="F:flavin adenine dinucleotide binding"/>
    <property type="evidence" value="ECO:0007669"/>
    <property type="project" value="InterPro"/>
</dbReference>
<evidence type="ECO:0000259" key="12">
    <source>
        <dbReference type="PROSITE" id="PS51371"/>
    </source>
</evidence>
<dbReference type="Pfam" id="PF01595">
    <property type="entry name" value="CNNM"/>
    <property type="match status" value="1"/>
</dbReference>
<dbReference type="PROSITE" id="PS51846">
    <property type="entry name" value="CNNM"/>
    <property type="match status" value="1"/>
</dbReference>
<comment type="similarity">
    <text evidence="2">Belongs to the UPF0053 family.</text>
</comment>
<dbReference type="PROSITE" id="PS51371">
    <property type="entry name" value="CBS"/>
    <property type="match status" value="2"/>
</dbReference>
<dbReference type="CDD" id="cd04590">
    <property type="entry name" value="CBS_pair_CorC_HlyC_assoc"/>
    <property type="match status" value="1"/>
</dbReference>
<reference evidence="14 15" key="1">
    <citation type="journal article" date="2014" name="Gene">
        <title>A comparative genomic analysis of the alkalitolerant soil bacterium Bacillus lehensis G1.</title>
        <authorList>
            <person name="Noor Y.M."/>
            <person name="Samsulrizal N.H."/>
            <person name="Jema'on N.A."/>
            <person name="Low K.O."/>
            <person name="Ramli A.N."/>
            <person name="Alias N.I."/>
            <person name="Damis S.I."/>
            <person name="Fuzi S.F."/>
            <person name="Isa M.N."/>
            <person name="Murad A.M."/>
            <person name="Raih M.F."/>
            <person name="Bakar F.D."/>
            <person name="Najimudin N."/>
            <person name="Mahadi N.M."/>
            <person name="Illias R.M."/>
        </authorList>
    </citation>
    <scope>NUCLEOTIDE SEQUENCE [LARGE SCALE GENOMIC DNA]</scope>
    <source>
        <strain evidence="14 15">G1</strain>
    </source>
</reference>
<dbReference type="AlphaFoldDB" id="A0A060LW35"/>
<dbReference type="RefSeq" id="WP_038479746.1">
    <property type="nucleotide sequence ID" value="NZ_CP003923.1"/>
</dbReference>
<dbReference type="InterPro" id="IPR036318">
    <property type="entry name" value="FAD-bd_PCMH-like_sf"/>
</dbReference>
<evidence type="ECO:0000256" key="8">
    <source>
        <dbReference type="ARBA" id="ARBA00023136"/>
    </source>
</evidence>
<feature type="transmembrane region" description="Helical" evidence="11">
    <location>
        <begin position="137"/>
        <end position="159"/>
    </location>
</feature>
<evidence type="ECO:0000256" key="3">
    <source>
        <dbReference type="ARBA" id="ARBA00022475"/>
    </source>
</evidence>
<evidence type="ECO:0000256" key="7">
    <source>
        <dbReference type="ARBA" id="ARBA00023122"/>
    </source>
</evidence>
<dbReference type="SMART" id="SM00116">
    <property type="entry name" value="CBS"/>
    <property type="match status" value="2"/>
</dbReference>
<evidence type="ECO:0000256" key="4">
    <source>
        <dbReference type="ARBA" id="ARBA00022692"/>
    </source>
</evidence>
<evidence type="ECO:0000256" key="9">
    <source>
        <dbReference type="PROSITE-ProRule" id="PRU00703"/>
    </source>
</evidence>
<keyword evidence="6 10" id="KW-1133">Transmembrane helix</keyword>
<dbReference type="SUPFAM" id="SSF54631">
    <property type="entry name" value="CBS-domain pair"/>
    <property type="match status" value="1"/>
</dbReference>
<dbReference type="Gene3D" id="3.10.580.10">
    <property type="entry name" value="CBS-domain"/>
    <property type="match status" value="1"/>
</dbReference>
<keyword evidence="7 9" id="KW-0129">CBS domain</keyword>
<dbReference type="InterPro" id="IPR005170">
    <property type="entry name" value="Transptr-assoc_dom"/>
</dbReference>
<keyword evidence="15" id="KW-1185">Reference proteome</keyword>
<protein>
    <submittedName>
        <fullName evidence="14">Hemolysin</fullName>
    </submittedName>
</protein>
<dbReference type="InterPro" id="IPR046342">
    <property type="entry name" value="CBS_dom_sf"/>
</dbReference>
<feature type="transmembrane region" description="Helical" evidence="11">
    <location>
        <begin position="6"/>
        <end position="30"/>
    </location>
</feature>
<dbReference type="PANTHER" id="PTHR43099:SF2">
    <property type="entry name" value="UPF0053 PROTEIN YRKA"/>
    <property type="match status" value="1"/>
</dbReference>
<feature type="domain" description="CBS" evidence="12">
    <location>
        <begin position="288"/>
        <end position="345"/>
    </location>
</feature>
<dbReference type="Proteomes" id="UP000027142">
    <property type="component" value="Chromosome"/>
</dbReference>
<dbReference type="InterPro" id="IPR051676">
    <property type="entry name" value="UPF0053_domain"/>
</dbReference>
<comment type="subcellular location">
    <subcellularLocation>
        <location evidence="1">Cell membrane</location>
        <topology evidence="1">Multi-pass membrane protein</topology>
    </subcellularLocation>
</comment>
<accession>A0A060LW35</accession>
<evidence type="ECO:0000256" key="10">
    <source>
        <dbReference type="PROSITE-ProRule" id="PRU01193"/>
    </source>
</evidence>
<evidence type="ECO:0000256" key="11">
    <source>
        <dbReference type="SAM" id="Phobius"/>
    </source>
</evidence>
<dbReference type="InterPro" id="IPR000644">
    <property type="entry name" value="CBS_dom"/>
</dbReference>
<dbReference type="SUPFAM" id="SSF56176">
    <property type="entry name" value="FAD-binding/transporter-associated domain-like"/>
    <property type="match status" value="1"/>
</dbReference>
<dbReference type="PANTHER" id="PTHR43099">
    <property type="entry name" value="UPF0053 PROTEIN YRKA"/>
    <property type="match status" value="1"/>
</dbReference>
<dbReference type="InterPro" id="IPR044751">
    <property type="entry name" value="Ion_transp-like_CBS"/>
</dbReference>
<organism evidence="14 15">
    <name type="scientific">Shouchella lehensis G1</name>
    <dbReference type="NCBI Taxonomy" id="1246626"/>
    <lineage>
        <taxon>Bacteria</taxon>
        <taxon>Bacillati</taxon>
        <taxon>Bacillota</taxon>
        <taxon>Bacilli</taxon>
        <taxon>Bacillales</taxon>
        <taxon>Bacillaceae</taxon>
        <taxon>Shouchella</taxon>
    </lineage>
</organism>
<keyword evidence="4 10" id="KW-0812">Transmembrane</keyword>
<evidence type="ECO:0000256" key="1">
    <source>
        <dbReference type="ARBA" id="ARBA00004651"/>
    </source>
</evidence>
<evidence type="ECO:0000259" key="13">
    <source>
        <dbReference type="PROSITE" id="PS51846"/>
    </source>
</evidence>
<dbReference type="EMBL" id="CP003923">
    <property type="protein sequence ID" value="AIC94407.1"/>
    <property type="molecule type" value="Genomic_DNA"/>
</dbReference>
<feature type="domain" description="CNNM transmembrane" evidence="13">
    <location>
        <begin position="1"/>
        <end position="204"/>
    </location>
</feature>